<reference evidence="2 3" key="1">
    <citation type="submission" date="2022-05" db="EMBL/GenBank/DDBJ databases">
        <authorList>
            <consortium name="Genoscope - CEA"/>
            <person name="William W."/>
        </authorList>
    </citation>
    <scope>NUCLEOTIDE SEQUENCE [LARGE SCALE GENOMIC DNA]</scope>
</reference>
<protein>
    <submittedName>
        <fullName evidence="2">Uncharacterized protein</fullName>
    </submittedName>
</protein>
<feature type="transmembrane region" description="Helical" evidence="1">
    <location>
        <begin position="176"/>
        <end position="195"/>
    </location>
</feature>
<evidence type="ECO:0000256" key="1">
    <source>
        <dbReference type="SAM" id="Phobius"/>
    </source>
</evidence>
<feature type="transmembrane region" description="Helical" evidence="1">
    <location>
        <begin position="64"/>
        <end position="86"/>
    </location>
</feature>
<gene>
    <name evidence="2" type="ORF">PEVE_00028301</name>
</gene>
<evidence type="ECO:0000313" key="3">
    <source>
        <dbReference type="Proteomes" id="UP001159427"/>
    </source>
</evidence>
<dbReference type="EMBL" id="CALNXI010000392">
    <property type="protein sequence ID" value="CAH3026169.1"/>
    <property type="molecule type" value="Genomic_DNA"/>
</dbReference>
<dbReference type="Proteomes" id="UP001159427">
    <property type="component" value="Unassembled WGS sequence"/>
</dbReference>
<feature type="transmembrane region" description="Helical" evidence="1">
    <location>
        <begin position="111"/>
        <end position="132"/>
    </location>
</feature>
<keyword evidence="1" id="KW-0472">Membrane</keyword>
<keyword evidence="3" id="KW-1185">Reference proteome</keyword>
<keyword evidence="1" id="KW-1133">Transmembrane helix</keyword>
<accession>A0ABN8M964</accession>
<sequence length="266" mass="30768">LQLGRVFVQLVSDGFPPLFIIFQVFRLASLVMFSIFVIDCTLYYDATSVDCGNFTLYSMPVCDAYCWKATWLICSILTATICICLMRKSSFPELRPFGYTAIWKCLIRKPYFWSVNSITALVIIYDILIMYQNRGAKIYIECLVAASKIWTLHLIYQLNFTYTPCRAKDFRRITRAAYCITLTIFALDNLCKLLVVSAQVAFKFYTVNPTAPKPLTIVDLVLMVINGSLYHSFFQFFWQKLFRGDKDILKEVKQNLHETPEILDNA</sequence>
<evidence type="ECO:0000313" key="2">
    <source>
        <dbReference type="EMBL" id="CAH3026169.1"/>
    </source>
</evidence>
<keyword evidence="1" id="KW-0812">Transmembrane</keyword>
<proteinExistence type="predicted"/>
<feature type="non-terminal residue" evidence="2">
    <location>
        <position position="1"/>
    </location>
</feature>
<organism evidence="2 3">
    <name type="scientific">Porites evermanni</name>
    <dbReference type="NCBI Taxonomy" id="104178"/>
    <lineage>
        <taxon>Eukaryota</taxon>
        <taxon>Metazoa</taxon>
        <taxon>Cnidaria</taxon>
        <taxon>Anthozoa</taxon>
        <taxon>Hexacorallia</taxon>
        <taxon>Scleractinia</taxon>
        <taxon>Fungiina</taxon>
        <taxon>Poritidae</taxon>
        <taxon>Porites</taxon>
    </lineage>
</organism>
<feature type="transmembrane region" description="Helical" evidence="1">
    <location>
        <begin position="24"/>
        <end position="44"/>
    </location>
</feature>
<comment type="caution">
    <text evidence="2">The sequence shown here is derived from an EMBL/GenBank/DDBJ whole genome shotgun (WGS) entry which is preliminary data.</text>
</comment>
<feature type="transmembrane region" description="Helical" evidence="1">
    <location>
        <begin position="215"/>
        <end position="238"/>
    </location>
</feature>
<name>A0ABN8M964_9CNID</name>